<evidence type="ECO:0000256" key="6">
    <source>
        <dbReference type="SAM" id="Phobius"/>
    </source>
</evidence>
<evidence type="ECO:0000256" key="4">
    <source>
        <dbReference type="ARBA" id="ARBA00022989"/>
    </source>
</evidence>
<dbReference type="GO" id="GO:0016020">
    <property type="term" value="C:membrane"/>
    <property type="evidence" value="ECO:0007669"/>
    <property type="project" value="UniProtKB-SubCell"/>
</dbReference>
<feature type="transmembrane region" description="Helical" evidence="6">
    <location>
        <begin position="88"/>
        <end position="108"/>
    </location>
</feature>
<feature type="transmembrane region" description="Helical" evidence="6">
    <location>
        <begin position="34"/>
        <end position="67"/>
    </location>
</feature>
<keyword evidence="5 6" id="KW-0472">Membrane</keyword>
<dbReference type="Proteomes" id="UP000321513">
    <property type="component" value="Unassembled WGS sequence"/>
</dbReference>
<dbReference type="Pfam" id="PF01940">
    <property type="entry name" value="DUF92"/>
    <property type="match status" value="1"/>
</dbReference>
<comment type="subcellular location">
    <subcellularLocation>
        <location evidence="1">Membrane</location>
        <topology evidence="1">Multi-pass membrane protein</topology>
    </subcellularLocation>
</comment>
<evidence type="ECO:0000256" key="5">
    <source>
        <dbReference type="ARBA" id="ARBA00023136"/>
    </source>
</evidence>
<name>A0A512B839_9BACT</name>
<dbReference type="AlphaFoldDB" id="A0A512B839"/>
<dbReference type="OrthoDB" id="9770047at2"/>
<feature type="transmembrane region" description="Helical" evidence="6">
    <location>
        <begin position="217"/>
        <end position="236"/>
    </location>
</feature>
<evidence type="ECO:0000256" key="3">
    <source>
        <dbReference type="ARBA" id="ARBA00022692"/>
    </source>
</evidence>
<comment type="similarity">
    <text evidence="2">Belongs to the TMEM19 family.</text>
</comment>
<dbReference type="RefSeq" id="WP_147202132.1">
    <property type="nucleotide sequence ID" value="NZ_BJYT01000001.1"/>
</dbReference>
<organism evidence="7 8">
    <name type="scientific">Segetibacter aerophilus</name>
    <dbReference type="NCBI Taxonomy" id="670293"/>
    <lineage>
        <taxon>Bacteria</taxon>
        <taxon>Pseudomonadati</taxon>
        <taxon>Bacteroidota</taxon>
        <taxon>Chitinophagia</taxon>
        <taxon>Chitinophagales</taxon>
        <taxon>Chitinophagaceae</taxon>
        <taxon>Segetibacter</taxon>
    </lineage>
</organism>
<protein>
    <recommendedName>
        <fullName evidence="9">DUF92 domain-containing protein</fullName>
    </recommendedName>
</protein>
<evidence type="ECO:0000313" key="8">
    <source>
        <dbReference type="Proteomes" id="UP000321513"/>
    </source>
</evidence>
<keyword evidence="8" id="KW-1185">Reference proteome</keyword>
<feature type="transmembrane region" description="Helical" evidence="6">
    <location>
        <begin position="157"/>
        <end position="180"/>
    </location>
</feature>
<proteinExistence type="inferred from homology"/>
<dbReference type="InterPro" id="IPR002794">
    <property type="entry name" value="DUF92_TMEM19"/>
</dbReference>
<gene>
    <name evidence="7" type="ORF">SAE01_06220</name>
</gene>
<comment type="caution">
    <text evidence="7">The sequence shown here is derived from an EMBL/GenBank/DDBJ whole genome shotgun (WGS) entry which is preliminary data.</text>
</comment>
<sequence>MLSSYFIIVTILAVIAVASVLVKKLTMPAGITGFIVGLLIFAGAGYTGVIMLAVFFLLGTSATSWGMRQKQRMGLAESDKGQRTAGQVIANGGVAALLGLLSFALPALSSLFTLMIAASLASATADTLSSELGNLYGKKFYNVITLQKDRRGLDGVISFEGTILGVLGALCIALVFSVGFGFSINFLLIIIAGTTGNLFDSVLGATLERRHTLNNNAVNFLNTAIAAIAIYILYFLTNIS</sequence>
<keyword evidence="4 6" id="KW-1133">Transmembrane helix</keyword>
<evidence type="ECO:0000256" key="2">
    <source>
        <dbReference type="ARBA" id="ARBA00009012"/>
    </source>
</evidence>
<evidence type="ECO:0000256" key="1">
    <source>
        <dbReference type="ARBA" id="ARBA00004141"/>
    </source>
</evidence>
<feature type="transmembrane region" description="Helical" evidence="6">
    <location>
        <begin position="5"/>
        <end position="22"/>
    </location>
</feature>
<dbReference type="PANTHER" id="PTHR13353:SF5">
    <property type="entry name" value="TRANSMEMBRANE PROTEIN 19"/>
    <property type="match status" value="1"/>
</dbReference>
<keyword evidence="3 6" id="KW-0812">Transmembrane</keyword>
<dbReference type="PANTHER" id="PTHR13353">
    <property type="entry name" value="TRANSMEMBRANE PROTEIN 19"/>
    <property type="match status" value="1"/>
</dbReference>
<evidence type="ECO:0008006" key="9">
    <source>
        <dbReference type="Google" id="ProtNLM"/>
    </source>
</evidence>
<dbReference type="EMBL" id="BJYT01000001">
    <property type="protein sequence ID" value="GEO08126.1"/>
    <property type="molecule type" value="Genomic_DNA"/>
</dbReference>
<reference evidence="7 8" key="1">
    <citation type="submission" date="2019-07" db="EMBL/GenBank/DDBJ databases">
        <title>Whole genome shotgun sequence of Segetibacter aerophilus NBRC 106135.</title>
        <authorList>
            <person name="Hosoyama A."/>
            <person name="Uohara A."/>
            <person name="Ohji S."/>
            <person name="Ichikawa N."/>
        </authorList>
    </citation>
    <scope>NUCLEOTIDE SEQUENCE [LARGE SCALE GENOMIC DNA]</scope>
    <source>
        <strain evidence="7 8">NBRC 106135</strain>
    </source>
</reference>
<accession>A0A512B839</accession>
<feature type="transmembrane region" description="Helical" evidence="6">
    <location>
        <begin position="186"/>
        <end position="205"/>
    </location>
</feature>
<evidence type="ECO:0000313" key="7">
    <source>
        <dbReference type="EMBL" id="GEO08126.1"/>
    </source>
</evidence>